<dbReference type="PROSITE" id="PS50847">
    <property type="entry name" value="GRAM_POS_ANCHORING"/>
    <property type="match status" value="1"/>
</dbReference>
<feature type="region of interest" description="Disordered" evidence="5">
    <location>
        <begin position="1669"/>
        <end position="1689"/>
    </location>
</feature>
<evidence type="ECO:0000259" key="7">
    <source>
        <dbReference type="PROSITE" id="PS50847"/>
    </source>
</evidence>
<evidence type="ECO:0000256" key="6">
    <source>
        <dbReference type="SAM" id="Phobius"/>
    </source>
</evidence>
<evidence type="ECO:0000256" key="5">
    <source>
        <dbReference type="SAM" id="MobiDB-lite"/>
    </source>
</evidence>
<dbReference type="NCBIfam" id="TIGR04308">
    <property type="entry name" value="repeat_SSSPR51"/>
    <property type="match status" value="9"/>
</dbReference>
<keyword evidence="6" id="KW-0472">Membrane</keyword>
<sequence length="1926" mass="199843">MTDSTVRAHQFVIAQDGNEEEDLSLIVTDGLGTQVFGPVSNKQNTYSVPIVMSRNAENIGLYIMSTGMQRASIGFIVLDTGDAPDSYGSASHAITNAEELPYLGTLKPDADNYTSTTLEDETKVGSGWVLDDNINPVEDGKAAFADEDNLQLVGESEIHNGTELTLHRATDGTYQLSVLATAGETSGVAYVHGFIDFNNNGVFDEGEGSDIVETTNSEPGLVTLTWSDIPQSVDTSATQLGFRVRISSNAADIAEATGLAFTGEVEETTIQQTFPPRGSTSTTTGQKGETQTSQVTFTAYGQIDYDFTTVNTIDTSKVYKLVVDGNEVDDTTLTVAGQGTYTLNNTTGAVTFTPEADFVGTATGIVVRAWDKNGASTGWTADTATNGLENVQQIQTTYTMDAVYIPTVVAPTISGKDVTSTGLQNVTQTGTPTFTDSNGNAVAASATYPAKLVDSEGNLTDSITIDGEGTYTIDPSTGVVTFTPVETFTGVATGVTVQLETSVGTDKDGNAVPASATATYTPTVLATTPTIEDVNTAATTVTVGVPTESIGMVTSLEVTFPVSTNTDTSSTTSSTVSVTLTKGADGTWTDADGNTYTATTGTDGLTTFTVKVPATADLQATGDGYTTSPITVEASYTDGTNTTKASAKDVITNQAPVITTVTAVKEIEKGSSLTEADLAALFDGGSDKEDDTSTTDNKTSTVTYVITDASGSVVTPEQAAANPGNYTVTATITDSDGKTDTAVSVLVTKDTTAPTVDVADVRTDATDVTLTVSDDVTELTVNFPVSSNTDTSSSTSSTVAVTLTKNADGSYTGSDGNTYTTTANGDGTVSLTVKVPATADLQATGDGYTTSPITVTARDAAGNTATSTDIITNEAPVIAATVESTTLAQGDSVDVAAKFTSSDLEDDASTTDNKTSTVTYSLTVGDTVLTDEAAINAYISANPGTYTVVATITDSDGKTATASTVFTTEDKSAPVVAVEDVNTAATEVAVKVSSDSTKVEVNFPISTNTDTSSTTTGTTTVTLTKNTDGSYTGTDGNTYTPVDNGDGTVTLTVKVPADADLQATGDGYTTSPITATATDAAGNSNTSSDVISNEPPVITTVTPTTVIEKGSTPLTEAQIAALFDGGSDKEDDASTTDSKTSTVTYVMTDSEGNVVTPEQVAANPGDYTVTATITDSDGKSATATALITTKDTTSPRVAIENVSTAATEVAVTVSDDAEKADVTFPVSTNTGTTSTTTGTTTVTLTKNTDGSYTGTDGNTYTPVANGDGTVTLTVKVPADADLQATGDGYTTSPITATATDAAGNSTTSSDVITNTPPVIETTVPVTTITKGATIDVTSLFDGGSDKEDDASTTDSKTSTVTYTAVDASGNAVTASSVEELNSYISANPGTYVVTATITDSDGLTDTATATVVTNATTVTTFVDEDGNTVSPEEEGNQPKKDIDGYTYITTNVDEDGNVEHVYAKTKTVFVDTEGNTVSPEEKGNQPKKDIKDYTYVTTVTKDGVTTHIYTPVKVTKTTFVDEDGNTISPEEKGNQPKKDIDGYTYITTNVDEDGNAEHVYAKSKTVYVDTEGKELIPAEDGSQPKKEIDGYTYVTTVTTDGVTKHIYTPVTPEKTTVTTFVDEDGNTVSPEEEGNQPKKDIDGYTYITTNVDEDGNVEHVYAKTTTSYVDNNGDPIAPDEDGTQPNKDIPGYTYVTTKTEGGKTIHVYTKVTPETKTTTSYVDGDGNPVAPSEEGNQPKKDIDGYTYITTNVDKDGNVEHVYAKTTTSYVDNNGDPIAPDEEGTQTNKDIPGYTYVTTKTEGGKTIHVYTKVTPETKTTTSYVDGDGNPVAPSEEGNQPNKDIPGYKYVTTTVDKDGNVTHIYTKVEKATQTPQAAAATAKAASAQSDKALPKTGSDSGILATAIGSVLSALGLFGIGKGRKKDDD</sequence>
<feature type="transmembrane region" description="Helical" evidence="6">
    <location>
        <begin position="1899"/>
        <end position="1917"/>
    </location>
</feature>
<keyword evidence="1" id="KW-0134">Cell wall</keyword>
<dbReference type="InterPro" id="IPR027579">
    <property type="entry name" value="SSSPR51_Rpt"/>
</dbReference>
<keyword evidence="2" id="KW-0964">Secreted</keyword>
<dbReference type="Pfam" id="PF00746">
    <property type="entry name" value="Gram_pos_anchor"/>
    <property type="match status" value="1"/>
</dbReference>
<evidence type="ECO:0000256" key="4">
    <source>
        <dbReference type="ARBA" id="ARBA00023088"/>
    </source>
</evidence>
<evidence type="ECO:0000313" key="8">
    <source>
        <dbReference type="EMBL" id="SUN61145.1"/>
    </source>
</evidence>
<protein>
    <submittedName>
        <fullName evidence="8">CshA-like fibrillar surface protein C</fullName>
    </submittedName>
</protein>
<evidence type="ECO:0000313" key="9">
    <source>
        <dbReference type="Proteomes" id="UP000254924"/>
    </source>
</evidence>
<dbReference type="NCBIfam" id="TIGR01167">
    <property type="entry name" value="LPXTG_anchor"/>
    <property type="match status" value="1"/>
</dbReference>
<keyword evidence="3" id="KW-0732">Signal</keyword>
<keyword evidence="6" id="KW-1133">Transmembrane helix</keyword>
<name>A0A380K7S8_9STRE</name>
<feature type="region of interest" description="Disordered" evidence="5">
    <location>
        <begin position="1818"/>
        <end position="1845"/>
    </location>
</feature>
<keyword evidence="4" id="KW-0572">Peptidoglycan-anchor</keyword>
<evidence type="ECO:0000256" key="2">
    <source>
        <dbReference type="ARBA" id="ARBA00022525"/>
    </source>
</evidence>
<feature type="region of interest" description="Disordered" evidence="5">
    <location>
        <begin position="1623"/>
        <end position="1642"/>
    </location>
</feature>
<gene>
    <name evidence="8" type="primary">crpC</name>
    <name evidence="8" type="ORF">NCTC12224_01348</name>
</gene>
<reference evidence="8 9" key="1">
    <citation type="submission" date="2018-06" db="EMBL/GenBank/DDBJ databases">
        <authorList>
            <consortium name="Pathogen Informatics"/>
            <person name="Doyle S."/>
        </authorList>
    </citation>
    <scope>NUCLEOTIDE SEQUENCE [LARGE SCALE GENOMIC DNA]</scope>
    <source>
        <strain evidence="8 9">NCTC12224</strain>
    </source>
</reference>
<dbReference type="OrthoDB" id="2243937at2"/>
<feature type="region of interest" description="Disordered" evidence="5">
    <location>
        <begin position="1772"/>
        <end position="1792"/>
    </location>
</feature>
<organism evidence="8 9">
    <name type="scientific">Streptococcus hyointestinalis</name>
    <dbReference type="NCBI Taxonomy" id="1337"/>
    <lineage>
        <taxon>Bacteria</taxon>
        <taxon>Bacillati</taxon>
        <taxon>Bacillota</taxon>
        <taxon>Bacilli</taxon>
        <taxon>Lactobacillales</taxon>
        <taxon>Streptococcaceae</taxon>
        <taxon>Streptococcus</taxon>
    </lineage>
</organism>
<proteinExistence type="predicted"/>
<dbReference type="InterPro" id="IPR026395">
    <property type="entry name" value="CshA_fibril"/>
</dbReference>
<feature type="compositionally biased region" description="Acidic residues" evidence="5">
    <location>
        <begin position="1623"/>
        <end position="1634"/>
    </location>
</feature>
<dbReference type="InterPro" id="IPR019931">
    <property type="entry name" value="LPXTG_anchor"/>
</dbReference>
<evidence type="ECO:0000256" key="3">
    <source>
        <dbReference type="ARBA" id="ARBA00022729"/>
    </source>
</evidence>
<dbReference type="Pfam" id="PF18877">
    <property type="entry name" value="SSSPR-51"/>
    <property type="match status" value="9"/>
</dbReference>
<keyword evidence="6" id="KW-0812">Transmembrane</keyword>
<feature type="region of interest" description="Disordered" evidence="5">
    <location>
        <begin position="1717"/>
        <end position="1742"/>
    </location>
</feature>
<evidence type="ECO:0000256" key="1">
    <source>
        <dbReference type="ARBA" id="ARBA00022512"/>
    </source>
</evidence>
<dbReference type="Pfam" id="PF20009">
    <property type="entry name" value="GEVED"/>
    <property type="match status" value="1"/>
</dbReference>
<dbReference type="NCBIfam" id="TIGR04225">
    <property type="entry name" value="CshA_fibril_rpt"/>
    <property type="match status" value="2"/>
</dbReference>
<dbReference type="Pfam" id="PF19076">
    <property type="entry name" value="CshA_repeat"/>
    <property type="match status" value="2"/>
</dbReference>
<feature type="domain" description="Gram-positive cocci surface proteins LPxTG" evidence="7">
    <location>
        <begin position="1891"/>
        <end position="1926"/>
    </location>
</feature>
<dbReference type="InterPro" id="IPR045474">
    <property type="entry name" value="GEVED"/>
</dbReference>
<dbReference type="EMBL" id="UHFN01000007">
    <property type="protein sequence ID" value="SUN61145.1"/>
    <property type="molecule type" value="Genomic_DNA"/>
</dbReference>
<keyword evidence="9" id="KW-1185">Reference proteome</keyword>
<dbReference type="Proteomes" id="UP000254924">
    <property type="component" value="Unassembled WGS sequence"/>
</dbReference>
<accession>A0A380K7S8</accession>